<comment type="caution">
    <text evidence="2">The sequence shown here is derived from an EMBL/GenBank/DDBJ whole genome shotgun (WGS) entry which is preliminary data.</text>
</comment>
<dbReference type="Proteomes" id="UP001139494">
    <property type="component" value="Unassembled WGS sequence"/>
</dbReference>
<gene>
    <name evidence="2" type="ORF">KM295_14860</name>
</gene>
<feature type="compositionally biased region" description="Basic and acidic residues" evidence="1">
    <location>
        <begin position="66"/>
        <end position="82"/>
    </location>
</feature>
<dbReference type="EMBL" id="JAHLKM010000034">
    <property type="protein sequence ID" value="MCQ4334735.1"/>
    <property type="molecule type" value="Genomic_DNA"/>
</dbReference>
<protein>
    <submittedName>
        <fullName evidence="2">Uncharacterized protein</fullName>
    </submittedName>
</protein>
<keyword evidence="3" id="KW-1185">Reference proteome</keyword>
<accession>A0A9R1D7U9</accession>
<proteinExistence type="predicted"/>
<dbReference type="AlphaFoldDB" id="A0A9R1D7U9"/>
<organism evidence="2 3">
    <name type="scientific">Natronomonas aquatica</name>
    <dbReference type="NCBI Taxonomy" id="2841590"/>
    <lineage>
        <taxon>Archaea</taxon>
        <taxon>Methanobacteriati</taxon>
        <taxon>Methanobacteriota</taxon>
        <taxon>Stenosarchaea group</taxon>
        <taxon>Halobacteria</taxon>
        <taxon>Halobacteriales</taxon>
        <taxon>Natronomonadaceae</taxon>
        <taxon>Natronomonas</taxon>
    </lineage>
</organism>
<evidence type="ECO:0000313" key="3">
    <source>
        <dbReference type="Proteomes" id="UP001139494"/>
    </source>
</evidence>
<dbReference type="RefSeq" id="WP_256030817.1">
    <property type="nucleotide sequence ID" value="NZ_JAHLKM010000034.1"/>
</dbReference>
<name>A0A9R1D7U9_9EURY</name>
<evidence type="ECO:0000256" key="1">
    <source>
        <dbReference type="SAM" id="MobiDB-lite"/>
    </source>
</evidence>
<sequence length="82" mass="9091">MCLDKIPVEFDAEGNATLSDDGSETTSDFLDDVTVSDDELDAESRFTAVVEELPERALDSLSEVSDEYRETDETRTEPDNPV</sequence>
<feature type="region of interest" description="Disordered" evidence="1">
    <location>
        <begin position="57"/>
        <end position="82"/>
    </location>
</feature>
<evidence type="ECO:0000313" key="2">
    <source>
        <dbReference type="EMBL" id="MCQ4334735.1"/>
    </source>
</evidence>
<reference evidence="2" key="1">
    <citation type="journal article" date="2023" name="Front. Microbiol.">
        <title>Genomic-based phylogenetic and metabolic analyses of the genus Natronomonas, and description of Natronomonas aquatica sp. nov.</title>
        <authorList>
            <person name="Garcia-Roldan A."/>
            <person name="Duran-Viseras A."/>
            <person name="de la Haba R.R."/>
            <person name="Corral P."/>
            <person name="Sanchez-Porro C."/>
            <person name="Ventosa A."/>
        </authorList>
    </citation>
    <scope>NUCLEOTIDE SEQUENCE</scope>
    <source>
        <strain evidence="2">F2-12</strain>
    </source>
</reference>